<sequence length="160" mass="17776">MPVLFGDYKQTDTRAATDYEVDALVEQVRERLCLKSREKVNAVRQSPYSQFSSGAVHRRKGVSCVLCTKCRSHRTAPTGRDICVYSGCACSRDPENPNMLLKKLLAEQRLIQEAVRRIQAFRQYGDGQSATCLEPPSPGCDRENSTDSSDCSAFSSTSDL</sequence>
<evidence type="ECO:0000313" key="2">
    <source>
        <dbReference type="EMBL" id="PVD20707.1"/>
    </source>
</evidence>
<gene>
    <name evidence="2" type="ORF">C0Q70_18866</name>
</gene>
<dbReference type="AlphaFoldDB" id="A0A2T7NHQ2"/>
<evidence type="ECO:0000256" key="1">
    <source>
        <dbReference type="SAM" id="MobiDB-lite"/>
    </source>
</evidence>
<keyword evidence="3" id="KW-1185">Reference proteome</keyword>
<feature type="compositionally biased region" description="Low complexity" evidence="1">
    <location>
        <begin position="146"/>
        <end position="160"/>
    </location>
</feature>
<organism evidence="2 3">
    <name type="scientific">Pomacea canaliculata</name>
    <name type="common">Golden apple snail</name>
    <dbReference type="NCBI Taxonomy" id="400727"/>
    <lineage>
        <taxon>Eukaryota</taxon>
        <taxon>Metazoa</taxon>
        <taxon>Spiralia</taxon>
        <taxon>Lophotrochozoa</taxon>
        <taxon>Mollusca</taxon>
        <taxon>Gastropoda</taxon>
        <taxon>Caenogastropoda</taxon>
        <taxon>Architaenioglossa</taxon>
        <taxon>Ampullarioidea</taxon>
        <taxon>Ampullariidae</taxon>
        <taxon>Pomacea</taxon>
    </lineage>
</organism>
<proteinExistence type="predicted"/>
<name>A0A2T7NHQ2_POMCA</name>
<feature type="region of interest" description="Disordered" evidence="1">
    <location>
        <begin position="129"/>
        <end position="160"/>
    </location>
</feature>
<comment type="caution">
    <text evidence="2">The sequence shown here is derived from an EMBL/GenBank/DDBJ whole genome shotgun (WGS) entry which is preliminary data.</text>
</comment>
<dbReference type="EMBL" id="PZQS01000012">
    <property type="protein sequence ID" value="PVD20707.1"/>
    <property type="molecule type" value="Genomic_DNA"/>
</dbReference>
<dbReference type="Proteomes" id="UP000245119">
    <property type="component" value="Linkage Group LG12"/>
</dbReference>
<evidence type="ECO:0000313" key="3">
    <source>
        <dbReference type="Proteomes" id="UP000245119"/>
    </source>
</evidence>
<protein>
    <submittedName>
        <fullName evidence="2">Uncharacterized protein</fullName>
    </submittedName>
</protein>
<reference evidence="2 3" key="1">
    <citation type="submission" date="2018-04" db="EMBL/GenBank/DDBJ databases">
        <title>The genome of golden apple snail Pomacea canaliculata provides insight into stress tolerance and invasive adaptation.</title>
        <authorList>
            <person name="Liu C."/>
            <person name="Liu B."/>
            <person name="Ren Y."/>
            <person name="Zhang Y."/>
            <person name="Wang H."/>
            <person name="Li S."/>
            <person name="Jiang F."/>
            <person name="Yin L."/>
            <person name="Zhang G."/>
            <person name="Qian W."/>
            <person name="Fan W."/>
        </authorList>
    </citation>
    <scope>NUCLEOTIDE SEQUENCE [LARGE SCALE GENOMIC DNA]</scope>
    <source>
        <strain evidence="2">SZHN2017</strain>
        <tissue evidence="2">Muscle</tissue>
    </source>
</reference>
<accession>A0A2T7NHQ2</accession>